<dbReference type="GO" id="GO:0004462">
    <property type="term" value="F:lactoylglutathione lyase activity"/>
    <property type="evidence" value="ECO:0007669"/>
    <property type="project" value="InterPro"/>
</dbReference>
<keyword evidence="7" id="KW-0560">Oxidoreductase</keyword>
<dbReference type="PROSITE" id="PS51819">
    <property type="entry name" value="VOC"/>
    <property type="match status" value="2"/>
</dbReference>
<dbReference type="InterPro" id="IPR041736">
    <property type="entry name" value="4OHPhenylPyrv_dOase_N"/>
</dbReference>
<dbReference type="PANTHER" id="PTHR11959:SF1">
    <property type="entry name" value="4-HYDROXYPHENYLPYRUVATE DIOXYGENASE"/>
    <property type="match status" value="1"/>
</dbReference>
<evidence type="ECO:0000256" key="4">
    <source>
        <dbReference type="ARBA" id="ARBA00023004"/>
    </source>
</evidence>
<dbReference type="SUPFAM" id="SSF54593">
    <property type="entry name" value="Glyoxalase/Bleomycin resistance protein/Dihydroxybiphenyl dioxygenase"/>
    <property type="match status" value="1"/>
</dbReference>
<dbReference type="NCBIfam" id="TIGR01263">
    <property type="entry name" value="4HPPD"/>
    <property type="match status" value="1"/>
</dbReference>
<protein>
    <submittedName>
        <fullName evidence="7">4-hydroxyphenylpyruvate dioxygenase</fullName>
        <ecNumber evidence="7">1.13.11.27</ecNumber>
    </submittedName>
</protein>
<sequence>MTSNPLTLKRIHHVEFYVGNAKQAAFFYRQAMGFDLIGYLGFETGYRDIVSYALKQGKAQFVMTSTYQSTGLIAEHAKKHGDGVRDVAFEVEDVDAAYAEAIRRGAESAQEPITRSDEYGSIRHAAIKTYGDTIHSFIDKQNYKGPFLPGYDPRFETGEGAGILYVDHVVGNVEVGKMDHWCDWYEKVLGFERYITFDDETIKTEYSSLMSVVMSDDNQVIKFPINEPAYGKKKSQIEEYLDFYEGPGVQHVALATNDVCHTVSDLRRRGIEFLNVPETYYESIWEHVGEVREDTELIKRLGILADRDEDGYLLQLFTKPVQDRPTVFFEFIQRAGCKGFGAGNFKALFEAIEREQALRGNL</sequence>
<evidence type="ECO:0000256" key="3">
    <source>
        <dbReference type="ARBA" id="ARBA00022737"/>
    </source>
</evidence>
<dbReference type="PROSITE" id="PS00934">
    <property type="entry name" value="GLYOXALASE_I_1"/>
    <property type="match status" value="1"/>
</dbReference>
<reference evidence="7 8" key="1">
    <citation type="submission" date="2019-02" db="EMBL/GenBank/DDBJ databases">
        <title>Deep-cultivation of Planctomycetes and their phenomic and genomic characterization uncovers novel biology.</title>
        <authorList>
            <person name="Wiegand S."/>
            <person name="Jogler M."/>
            <person name="Boedeker C."/>
            <person name="Pinto D."/>
            <person name="Vollmers J."/>
            <person name="Rivas-Marin E."/>
            <person name="Kohn T."/>
            <person name="Peeters S.H."/>
            <person name="Heuer A."/>
            <person name="Rast P."/>
            <person name="Oberbeckmann S."/>
            <person name="Bunk B."/>
            <person name="Jeske O."/>
            <person name="Meyerdierks A."/>
            <person name="Storesund J.E."/>
            <person name="Kallscheuer N."/>
            <person name="Luecker S."/>
            <person name="Lage O.M."/>
            <person name="Pohl T."/>
            <person name="Merkel B.J."/>
            <person name="Hornburger P."/>
            <person name="Mueller R.-W."/>
            <person name="Bruemmer F."/>
            <person name="Labrenz M."/>
            <person name="Spormann A.M."/>
            <person name="Op den Camp H."/>
            <person name="Overmann J."/>
            <person name="Amann R."/>
            <person name="Jetten M.S.M."/>
            <person name="Mascher T."/>
            <person name="Medema M.H."/>
            <person name="Devos D.P."/>
            <person name="Kaster A.-K."/>
            <person name="Ovreas L."/>
            <person name="Rohde M."/>
            <person name="Galperin M.Y."/>
            <person name="Jogler C."/>
        </authorList>
    </citation>
    <scope>NUCLEOTIDE SEQUENCE [LARGE SCALE GENOMIC DNA]</scope>
    <source>
        <strain evidence="7 8">Pla163</strain>
    </source>
</reference>
<dbReference type="InterPro" id="IPR004360">
    <property type="entry name" value="Glyas_Fos-R_dOase_dom"/>
</dbReference>
<dbReference type="EC" id="1.13.11.27" evidence="7"/>
<dbReference type="Proteomes" id="UP000319342">
    <property type="component" value="Chromosome"/>
</dbReference>
<dbReference type="InterPro" id="IPR041735">
    <property type="entry name" value="4OHPhenylPyrv_dOase_C"/>
</dbReference>
<keyword evidence="7" id="KW-0670">Pyruvate</keyword>
<feature type="binding site" evidence="5">
    <location>
        <position position="251"/>
    </location>
    <ligand>
        <name>Fe cation</name>
        <dbReference type="ChEBI" id="CHEBI:24875"/>
    </ligand>
</feature>
<dbReference type="Pfam" id="PF14696">
    <property type="entry name" value="Glyoxalase_5"/>
    <property type="match status" value="1"/>
</dbReference>
<dbReference type="PIRSF" id="PIRSF009283">
    <property type="entry name" value="HPP_dOase"/>
    <property type="match status" value="1"/>
</dbReference>
<dbReference type="Pfam" id="PF00903">
    <property type="entry name" value="Glyoxalase"/>
    <property type="match status" value="1"/>
</dbReference>
<gene>
    <name evidence="7" type="primary">hpd</name>
    <name evidence="7" type="ORF">Pla163_25290</name>
</gene>
<feature type="binding site" evidence="5">
    <location>
        <position position="330"/>
    </location>
    <ligand>
        <name>Fe cation</name>
        <dbReference type="ChEBI" id="CHEBI:24875"/>
    </ligand>
</feature>
<dbReference type="InterPro" id="IPR037523">
    <property type="entry name" value="VOC_core"/>
</dbReference>
<dbReference type="GO" id="GO:0006572">
    <property type="term" value="P:L-tyrosine catabolic process"/>
    <property type="evidence" value="ECO:0007669"/>
    <property type="project" value="TreeGrafter"/>
</dbReference>
<dbReference type="PANTHER" id="PTHR11959">
    <property type="entry name" value="4-HYDROXYPHENYLPYRUVATE DIOXYGENASE"/>
    <property type="match status" value="1"/>
</dbReference>
<dbReference type="EMBL" id="CP036290">
    <property type="protein sequence ID" value="QDU85400.1"/>
    <property type="molecule type" value="Genomic_DNA"/>
</dbReference>
<proteinExistence type="inferred from homology"/>
<comment type="similarity">
    <text evidence="1">Belongs to the 4HPPD family.</text>
</comment>
<evidence type="ECO:0000256" key="5">
    <source>
        <dbReference type="PIRSR" id="PIRSR009283-1"/>
    </source>
</evidence>
<feature type="binding site" evidence="5">
    <location>
        <position position="168"/>
    </location>
    <ligand>
        <name>Fe cation</name>
        <dbReference type="ChEBI" id="CHEBI:24875"/>
    </ligand>
</feature>
<dbReference type="InterPro" id="IPR029068">
    <property type="entry name" value="Glyas_Bleomycin-R_OHBP_Dase"/>
</dbReference>
<dbReference type="GO" id="GO:0003868">
    <property type="term" value="F:4-hydroxyphenylpyruvate dioxygenase activity"/>
    <property type="evidence" value="ECO:0007669"/>
    <property type="project" value="UniProtKB-EC"/>
</dbReference>
<keyword evidence="2 5" id="KW-0479">Metal-binding</keyword>
<dbReference type="Gene3D" id="3.10.180.10">
    <property type="entry name" value="2,3-Dihydroxybiphenyl 1,2-Dioxygenase, domain 1"/>
    <property type="match status" value="2"/>
</dbReference>
<keyword evidence="3" id="KW-0677">Repeat</keyword>
<evidence type="ECO:0000256" key="1">
    <source>
        <dbReference type="ARBA" id="ARBA00005877"/>
    </source>
</evidence>
<keyword evidence="7" id="KW-0223">Dioxygenase</keyword>
<dbReference type="CDD" id="cd08342">
    <property type="entry name" value="HPPD_N_like"/>
    <property type="match status" value="1"/>
</dbReference>
<comment type="cofactor">
    <cofactor evidence="5">
        <name>Fe cation</name>
        <dbReference type="ChEBI" id="CHEBI:24875"/>
    </cofactor>
    <text evidence="5">Binds 1 Fe cation per subunit.</text>
</comment>
<evidence type="ECO:0000256" key="2">
    <source>
        <dbReference type="ARBA" id="ARBA00022723"/>
    </source>
</evidence>
<accession>A0A518D1Q0</accession>
<dbReference type="CDD" id="cd07250">
    <property type="entry name" value="HPPD_C_like"/>
    <property type="match status" value="1"/>
</dbReference>
<dbReference type="RefSeq" id="WP_145188669.1">
    <property type="nucleotide sequence ID" value="NZ_CP036290.1"/>
</dbReference>
<evidence type="ECO:0000259" key="6">
    <source>
        <dbReference type="PROSITE" id="PS51819"/>
    </source>
</evidence>
<dbReference type="AlphaFoldDB" id="A0A518D1Q0"/>
<dbReference type="OrthoDB" id="9788468at2"/>
<name>A0A518D1Q0_9BACT</name>
<feature type="domain" description="VOC" evidence="6">
    <location>
        <begin position="165"/>
        <end position="319"/>
    </location>
</feature>
<feature type="domain" description="VOC" evidence="6">
    <location>
        <begin position="10"/>
        <end position="140"/>
    </location>
</feature>
<keyword evidence="4 5" id="KW-0408">Iron</keyword>
<evidence type="ECO:0000313" key="8">
    <source>
        <dbReference type="Proteomes" id="UP000319342"/>
    </source>
</evidence>
<organism evidence="7 8">
    <name type="scientific">Rohdeia mirabilis</name>
    <dbReference type="NCBI Taxonomy" id="2528008"/>
    <lineage>
        <taxon>Bacteria</taxon>
        <taxon>Pseudomonadati</taxon>
        <taxon>Planctomycetota</taxon>
        <taxon>Planctomycetia</taxon>
        <taxon>Planctomycetia incertae sedis</taxon>
        <taxon>Rohdeia</taxon>
    </lineage>
</organism>
<evidence type="ECO:0000313" key="7">
    <source>
        <dbReference type="EMBL" id="QDU85400.1"/>
    </source>
</evidence>
<dbReference type="InterPro" id="IPR018146">
    <property type="entry name" value="Glyoxalase_1_CS"/>
</dbReference>
<dbReference type="GO" id="GO:0046872">
    <property type="term" value="F:metal ion binding"/>
    <property type="evidence" value="ECO:0007669"/>
    <property type="project" value="UniProtKB-KW"/>
</dbReference>
<dbReference type="FunFam" id="3.10.180.10:FF:000001">
    <property type="entry name" value="4-hydroxyphenylpyruvate dioxygenase"/>
    <property type="match status" value="1"/>
</dbReference>
<dbReference type="InterPro" id="IPR005956">
    <property type="entry name" value="4OHPhenylPyrv_dOase"/>
</dbReference>
<keyword evidence="8" id="KW-1185">Reference proteome</keyword>